<protein>
    <submittedName>
        <fullName evidence="5">ABC transporter ATP-binding protein</fullName>
    </submittedName>
</protein>
<name>A0A850QI43_9RHOB</name>
<dbReference type="Proteomes" id="UP000592216">
    <property type="component" value="Unassembled WGS sequence"/>
</dbReference>
<evidence type="ECO:0000256" key="2">
    <source>
        <dbReference type="ARBA" id="ARBA00022741"/>
    </source>
</evidence>
<dbReference type="InterPro" id="IPR013611">
    <property type="entry name" value="Transp-assoc_OB_typ2"/>
</dbReference>
<dbReference type="SUPFAM" id="SSF52540">
    <property type="entry name" value="P-loop containing nucleoside triphosphate hydrolases"/>
    <property type="match status" value="1"/>
</dbReference>
<keyword evidence="3 5" id="KW-0067">ATP-binding</keyword>
<dbReference type="InterPro" id="IPR003593">
    <property type="entry name" value="AAA+_ATPase"/>
</dbReference>
<dbReference type="PROSITE" id="PS00211">
    <property type="entry name" value="ABC_TRANSPORTER_1"/>
    <property type="match status" value="1"/>
</dbReference>
<dbReference type="GO" id="GO:0005524">
    <property type="term" value="F:ATP binding"/>
    <property type="evidence" value="ECO:0007669"/>
    <property type="project" value="UniProtKB-KW"/>
</dbReference>
<dbReference type="InterPro" id="IPR027417">
    <property type="entry name" value="P-loop_NTPase"/>
</dbReference>
<dbReference type="InterPro" id="IPR003439">
    <property type="entry name" value="ABC_transporter-like_ATP-bd"/>
</dbReference>
<evidence type="ECO:0000256" key="3">
    <source>
        <dbReference type="ARBA" id="ARBA00022840"/>
    </source>
</evidence>
<dbReference type="FunFam" id="3.40.50.300:FF:000425">
    <property type="entry name" value="Probable ABC transporter, ATP-binding subunit"/>
    <property type="match status" value="1"/>
</dbReference>
<dbReference type="SMART" id="SM00382">
    <property type="entry name" value="AAA"/>
    <property type="match status" value="1"/>
</dbReference>
<evidence type="ECO:0000259" key="4">
    <source>
        <dbReference type="PROSITE" id="PS50893"/>
    </source>
</evidence>
<organism evidence="5 6">
    <name type="scientific">Donghicola mangrovi</name>
    <dbReference type="NCBI Taxonomy" id="2729614"/>
    <lineage>
        <taxon>Bacteria</taxon>
        <taxon>Pseudomonadati</taxon>
        <taxon>Pseudomonadota</taxon>
        <taxon>Alphaproteobacteria</taxon>
        <taxon>Rhodobacterales</taxon>
        <taxon>Roseobacteraceae</taxon>
        <taxon>Donghicola</taxon>
    </lineage>
</organism>
<dbReference type="PROSITE" id="PS50893">
    <property type="entry name" value="ABC_TRANSPORTER_2"/>
    <property type="match status" value="1"/>
</dbReference>
<proteinExistence type="predicted"/>
<dbReference type="PANTHER" id="PTHR42781:SF4">
    <property type="entry name" value="SPERMIDINE_PUTRESCINE IMPORT ATP-BINDING PROTEIN POTA"/>
    <property type="match status" value="1"/>
</dbReference>
<keyword evidence="1" id="KW-0813">Transport</keyword>
<accession>A0A850QI43</accession>
<gene>
    <name evidence="5" type="ORF">HJ536_19060</name>
</gene>
<dbReference type="GO" id="GO:0043190">
    <property type="term" value="C:ATP-binding cassette (ABC) transporter complex"/>
    <property type="evidence" value="ECO:0007669"/>
    <property type="project" value="InterPro"/>
</dbReference>
<evidence type="ECO:0000313" key="6">
    <source>
        <dbReference type="Proteomes" id="UP000592216"/>
    </source>
</evidence>
<dbReference type="InterPro" id="IPR050093">
    <property type="entry name" value="ABC_SmlMolc_Importer"/>
</dbReference>
<dbReference type="Pfam" id="PF08402">
    <property type="entry name" value="TOBE_2"/>
    <property type="match status" value="1"/>
</dbReference>
<keyword evidence="2" id="KW-0547">Nucleotide-binding</keyword>
<dbReference type="InterPro" id="IPR008995">
    <property type="entry name" value="Mo/tungstate-bd_C_term_dom"/>
</dbReference>
<reference evidence="5 6" key="1">
    <citation type="submission" date="2020-04" db="EMBL/GenBank/DDBJ databases">
        <title>Donghicola sp., a member of the Rhodobacteraceae family isolated from mangrove forest in Thailand.</title>
        <authorList>
            <person name="Charoenyingcharoen P."/>
            <person name="Yukphan P."/>
        </authorList>
    </citation>
    <scope>NUCLEOTIDE SEQUENCE [LARGE SCALE GENOMIC DNA]</scope>
    <source>
        <strain evidence="5 6">B5-SW-15</strain>
    </source>
</reference>
<dbReference type="GO" id="GO:0016887">
    <property type="term" value="F:ATP hydrolysis activity"/>
    <property type="evidence" value="ECO:0007669"/>
    <property type="project" value="InterPro"/>
</dbReference>
<evidence type="ECO:0000313" key="5">
    <source>
        <dbReference type="EMBL" id="NVO25461.1"/>
    </source>
</evidence>
<evidence type="ECO:0000256" key="1">
    <source>
        <dbReference type="ARBA" id="ARBA00022448"/>
    </source>
</evidence>
<dbReference type="Pfam" id="PF00005">
    <property type="entry name" value="ABC_tran"/>
    <property type="match status" value="1"/>
</dbReference>
<dbReference type="PANTHER" id="PTHR42781">
    <property type="entry name" value="SPERMIDINE/PUTRESCINE IMPORT ATP-BINDING PROTEIN POTA"/>
    <property type="match status" value="1"/>
</dbReference>
<dbReference type="EMBL" id="JABCJE010000015">
    <property type="protein sequence ID" value="NVO25461.1"/>
    <property type="molecule type" value="Genomic_DNA"/>
</dbReference>
<dbReference type="SUPFAM" id="SSF50331">
    <property type="entry name" value="MOP-like"/>
    <property type="match status" value="1"/>
</dbReference>
<feature type="domain" description="ABC transporter" evidence="4">
    <location>
        <begin position="13"/>
        <end position="243"/>
    </location>
</feature>
<dbReference type="GO" id="GO:0022857">
    <property type="term" value="F:transmembrane transporter activity"/>
    <property type="evidence" value="ECO:0007669"/>
    <property type="project" value="InterPro"/>
</dbReference>
<dbReference type="GO" id="GO:0015697">
    <property type="term" value="P:quaternary ammonium group transport"/>
    <property type="evidence" value="ECO:0007669"/>
    <property type="project" value="UniProtKB-ARBA"/>
</dbReference>
<comment type="caution">
    <text evidence="5">The sequence shown here is derived from an EMBL/GenBank/DDBJ whole genome shotgun (WGS) entry which is preliminary data.</text>
</comment>
<dbReference type="AlphaFoldDB" id="A0A850QI43"/>
<sequence>MKSEAIVVDAAQIEARSIGKKYGNFSALRDVSLTISQGEFLSLLGPSGSGKTTFLTLLGGYDASTSGQFLFEGQDMTKWPAKQRGFGMVFQGFALFPHLTVAENIAFPLKVQKRSKAAIADRVAQMVTMVGLSGHEDKKPRALSGGQQQRVALARALAYEPKVLLLDEPFSALDKNLRGQMQEELRRLHRDLGTTFVFVTHDQEEALALSTRIAIFNHGELQQIDTPDAVYERPSNRFTAEFLGDINILSVDESDNGIAGTPLDLPINAASFRHVAIRPEHMRLAGAGDAIQLPATVRDRVYLGATSRLLLETQAGEELMLYHDNRTSLPVPDPGTQLHVTWAKQDSFAL</sequence>
<dbReference type="InterPro" id="IPR017871">
    <property type="entry name" value="ABC_transporter-like_CS"/>
</dbReference>
<dbReference type="Gene3D" id="3.40.50.300">
    <property type="entry name" value="P-loop containing nucleotide triphosphate hydrolases"/>
    <property type="match status" value="1"/>
</dbReference>